<evidence type="ECO:0000256" key="6">
    <source>
        <dbReference type="RuleBase" id="RU361187"/>
    </source>
</evidence>
<keyword evidence="4 6" id="KW-0326">Glycosidase</keyword>
<dbReference type="Proteomes" id="UP000517523">
    <property type="component" value="Unassembled WGS sequence"/>
</dbReference>
<evidence type="ECO:0000256" key="2">
    <source>
        <dbReference type="ARBA" id="ARBA00009865"/>
    </source>
</evidence>
<protein>
    <submittedName>
        <fullName evidence="7">Arabinan endo-1,5-alpha-L-arabinosidase</fullName>
        <ecNumber evidence="7">3.2.1.99</ecNumber>
    </submittedName>
</protein>
<dbReference type="PANTHER" id="PTHR43301">
    <property type="entry name" value="ARABINAN ENDO-1,5-ALPHA-L-ARABINOSIDASE"/>
    <property type="match status" value="1"/>
</dbReference>
<evidence type="ECO:0000256" key="5">
    <source>
        <dbReference type="PIRSR" id="PIRSR606710-2"/>
    </source>
</evidence>
<dbReference type="GO" id="GO:0005975">
    <property type="term" value="P:carbohydrate metabolic process"/>
    <property type="evidence" value="ECO:0007669"/>
    <property type="project" value="InterPro"/>
</dbReference>
<reference evidence="7 8" key="1">
    <citation type="submission" date="2020-08" db="EMBL/GenBank/DDBJ databases">
        <title>Genomic Encyclopedia of Type Strains, Phase III (KMG-III): the genomes of soil and plant-associated and newly described type strains.</title>
        <authorList>
            <person name="Whitman W."/>
        </authorList>
    </citation>
    <scope>NUCLEOTIDE SEQUENCE [LARGE SCALE GENOMIC DNA]</scope>
    <source>
        <strain evidence="7 8">CECT 5831</strain>
    </source>
</reference>
<evidence type="ECO:0000256" key="1">
    <source>
        <dbReference type="ARBA" id="ARBA00004834"/>
    </source>
</evidence>
<evidence type="ECO:0000313" key="7">
    <source>
        <dbReference type="EMBL" id="MBB3127042.1"/>
    </source>
</evidence>
<dbReference type="InterPro" id="IPR050727">
    <property type="entry name" value="GH43_arabinanases"/>
</dbReference>
<evidence type="ECO:0000313" key="8">
    <source>
        <dbReference type="Proteomes" id="UP000517523"/>
    </source>
</evidence>
<evidence type="ECO:0000256" key="3">
    <source>
        <dbReference type="ARBA" id="ARBA00022801"/>
    </source>
</evidence>
<accession>A0A839TK71</accession>
<sequence length="324" mass="35512">MSSVNISNPVFTPVFADPTVIYESGDGLYAYATADDRGDGRGQRLIPILKTVNGSDWEDVGDAFETRPAWIPKGAGIWAPDISRKHGKYLLFYSIAVWGDHEIPAIGVAVSDKPEGPFVDKGPIIRSMDIGVYNSIDPMHFIDDDGSSYLIWGSFNGIYGIPLSQDGLSKIGEKFLLAGDAYEAAHIIKRDGYYYFFGSRGTCCDGALSTYHVCVGRSSSLFGPYHDKEGKELTQNGGTLVIKGELSEPVGSNDIVGPGHHSVFTDTTGQDWMVYHAIEAVQPYLPNGAPRRPLFMDPMIWEDGWPFIKGFRPNLHEQPGPVLD</sequence>
<evidence type="ECO:0000256" key="4">
    <source>
        <dbReference type="ARBA" id="ARBA00023295"/>
    </source>
</evidence>
<dbReference type="CDD" id="cd18616">
    <property type="entry name" value="GH43_ABN-like"/>
    <property type="match status" value="1"/>
</dbReference>
<dbReference type="SUPFAM" id="SSF75005">
    <property type="entry name" value="Arabinanase/levansucrase/invertase"/>
    <property type="match status" value="1"/>
</dbReference>
<proteinExistence type="inferred from homology"/>
<dbReference type="InterPro" id="IPR006710">
    <property type="entry name" value="Glyco_hydro_43"/>
</dbReference>
<dbReference type="GO" id="GO:0046558">
    <property type="term" value="F:arabinan endo-1,5-alpha-L-arabinosidase activity"/>
    <property type="evidence" value="ECO:0007669"/>
    <property type="project" value="UniProtKB-EC"/>
</dbReference>
<dbReference type="Gene3D" id="2.115.10.20">
    <property type="entry name" value="Glycosyl hydrolase domain, family 43"/>
    <property type="match status" value="1"/>
</dbReference>
<dbReference type="PANTHER" id="PTHR43301:SF3">
    <property type="entry name" value="ARABINAN ENDO-1,5-ALPHA-L-ARABINOSIDASE A-RELATED"/>
    <property type="match status" value="1"/>
</dbReference>
<gene>
    <name evidence="7" type="ORF">FHS19_001696</name>
</gene>
<comment type="caution">
    <text evidence="7">The sequence shown here is derived from an EMBL/GenBank/DDBJ whole genome shotgun (WGS) entry which is preliminary data.</text>
</comment>
<dbReference type="Pfam" id="PF04616">
    <property type="entry name" value="Glyco_hydro_43"/>
    <property type="match status" value="1"/>
</dbReference>
<dbReference type="EC" id="3.2.1.99" evidence="7"/>
<dbReference type="EMBL" id="JACHXJ010000001">
    <property type="protein sequence ID" value="MBB3127042.1"/>
    <property type="molecule type" value="Genomic_DNA"/>
</dbReference>
<dbReference type="AlphaFoldDB" id="A0A839TK71"/>
<keyword evidence="3 6" id="KW-0378">Hydrolase</keyword>
<comment type="pathway">
    <text evidence="1">Glycan metabolism; L-arabinan degradation.</text>
</comment>
<comment type="similarity">
    <text evidence="2 6">Belongs to the glycosyl hydrolase 43 family.</text>
</comment>
<name>A0A839TK71_9BACL</name>
<organism evidence="7 8">
    <name type="scientific">Paenibacillus rhizosphaerae</name>
    <dbReference type="NCBI Taxonomy" id="297318"/>
    <lineage>
        <taxon>Bacteria</taxon>
        <taxon>Bacillati</taxon>
        <taxon>Bacillota</taxon>
        <taxon>Bacilli</taxon>
        <taxon>Bacillales</taxon>
        <taxon>Paenibacillaceae</taxon>
        <taxon>Paenibacillus</taxon>
    </lineage>
</organism>
<feature type="site" description="Important for catalytic activity, responsible for pKa modulation of the active site Glu and correct orientation of both the proton donor and substrate" evidence="5">
    <location>
        <position position="137"/>
    </location>
</feature>
<dbReference type="RefSeq" id="WP_183581193.1">
    <property type="nucleotide sequence ID" value="NZ_JACHXJ010000001.1"/>
</dbReference>
<dbReference type="InterPro" id="IPR023296">
    <property type="entry name" value="Glyco_hydro_beta-prop_sf"/>
</dbReference>